<evidence type="ECO:0000313" key="2">
    <source>
        <dbReference type="EMBL" id="TBH14860.1"/>
    </source>
</evidence>
<keyword evidence="1" id="KW-1133">Transmembrane helix</keyword>
<dbReference type="EMBL" id="SIJL01000030">
    <property type="protein sequence ID" value="TBH14860.1"/>
    <property type="molecule type" value="Genomic_DNA"/>
</dbReference>
<sequence>MLARGRTASPLLALHLSGVLSPCRVWALGRAEGMGFLRGLLLRQFLFAWAMALPLVALAHLWG</sequence>
<protein>
    <submittedName>
        <fullName evidence="2">Uncharacterized protein</fullName>
    </submittedName>
</protein>
<name>A0A4Q9AVP6_9DEIN</name>
<proteinExistence type="predicted"/>
<accession>A0A4Q9AVP6</accession>
<dbReference type="RefSeq" id="WP_130842737.1">
    <property type="nucleotide sequence ID" value="NZ_SIJL01000030.1"/>
</dbReference>
<keyword evidence="1" id="KW-0812">Transmembrane</keyword>
<dbReference type="Proteomes" id="UP000292858">
    <property type="component" value="Unassembled WGS sequence"/>
</dbReference>
<dbReference type="AlphaFoldDB" id="A0A4Q9AVP6"/>
<dbReference type="OrthoDB" id="12552at188786"/>
<evidence type="ECO:0000313" key="3">
    <source>
        <dbReference type="Proteomes" id="UP000292858"/>
    </source>
</evidence>
<organism evidence="2 3">
    <name type="scientific">Thermus thermamylovorans</name>
    <dbReference type="NCBI Taxonomy" id="2509362"/>
    <lineage>
        <taxon>Bacteria</taxon>
        <taxon>Thermotogati</taxon>
        <taxon>Deinococcota</taxon>
        <taxon>Deinococci</taxon>
        <taxon>Thermales</taxon>
        <taxon>Thermaceae</taxon>
        <taxon>Thermus</taxon>
    </lineage>
</organism>
<gene>
    <name evidence="2" type="ORF">ETP66_11520</name>
</gene>
<keyword evidence="3" id="KW-1185">Reference proteome</keyword>
<reference evidence="2 3" key="1">
    <citation type="submission" date="2019-02" db="EMBL/GenBank/DDBJ databases">
        <title>Thermus sp. a novel from hot spring.</title>
        <authorList>
            <person name="Zhao Z."/>
        </authorList>
    </citation>
    <scope>NUCLEOTIDE SEQUENCE [LARGE SCALE GENOMIC DNA]</scope>
    <source>
        <strain evidence="2 3">CFH 72773T</strain>
    </source>
</reference>
<evidence type="ECO:0000256" key="1">
    <source>
        <dbReference type="SAM" id="Phobius"/>
    </source>
</evidence>
<comment type="caution">
    <text evidence="2">The sequence shown here is derived from an EMBL/GenBank/DDBJ whole genome shotgun (WGS) entry which is preliminary data.</text>
</comment>
<keyword evidence="1" id="KW-0472">Membrane</keyword>
<feature type="transmembrane region" description="Helical" evidence="1">
    <location>
        <begin position="43"/>
        <end position="62"/>
    </location>
</feature>